<comment type="caution">
    <text evidence="3">The sequence shown here is derived from an EMBL/GenBank/DDBJ whole genome shotgun (WGS) entry which is preliminary data.</text>
</comment>
<dbReference type="GO" id="GO:0004497">
    <property type="term" value="F:monooxygenase activity"/>
    <property type="evidence" value="ECO:0007669"/>
    <property type="project" value="UniProtKB-KW"/>
</dbReference>
<evidence type="ECO:0000313" key="3">
    <source>
        <dbReference type="EMBL" id="MFB9468501.1"/>
    </source>
</evidence>
<dbReference type="InterPro" id="IPR051704">
    <property type="entry name" value="FAD_aromatic-hydroxylase"/>
</dbReference>
<dbReference type="EMBL" id="JBHMCF010000003">
    <property type="protein sequence ID" value="MFB9468501.1"/>
    <property type="molecule type" value="Genomic_DNA"/>
</dbReference>
<evidence type="ECO:0000259" key="2">
    <source>
        <dbReference type="Pfam" id="PF01494"/>
    </source>
</evidence>
<dbReference type="PANTHER" id="PTHR46865:SF2">
    <property type="entry name" value="MONOOXYGENASE"/>
    <property type="match status" value="1"/>
</dbReference>
<dbReference type="SUPFAM" id="SSF51905">
    <property type="entry name" value="FAD/NAD(P)-binding domain"/>
    <property type="match status" value="1"/>
</dbReference>
<feature type="region of interest" description="Disordered" evidence="1">
    <location>
        <begin position="391"/>
        <end position="414"/>
    </location>
</feature>
<reference evidence="3 4" key="1">
    <citation type="submission" date="2024-09" db="EMBL/GenBank/DDBJ databases">
        <authorList>
            <person name="Sun Q."/>
            <person name="Mori K."/>
        </authorList>
    </citation>
    <scope>NUCLEOTIDE SEQUENCE [LARGE SCALE GENOMIC DNA]</scope>
    <source>
        <strain evidence="3 4">JCM 3324</strain>
    </source>
</reference>
<dbReference type="Proteomes" id="UP001589568">
    <property type="component" value="Unassembled WGS sequence"/>
</dbReference>
<dbReference type="InterPro" id="IPR002938">
    <property type="entry name" value="FAD-bd"/>
</dbReference>
<name>A0ABV5NE15_9ACTN</name>
<dbReference type="Pfam" id="PF01494">
    <property type="entry name" value="FAD_binding_3"/>
    <property type="match status" value="1"/>
</dbReference>
<dbReference type="PRINTS" id="PR00420">
    <property type="entry name" value="RNGMNOXGNASE"/>
</dbReference>
<dbReference type="Gene3D" id="3.50.50.60">
    <property type="entry name" value="FAD/NAD(P)-binding domain"/>
    <property type="match status" value="1"/>
</dbReference>
<keyword evidence="3" id="KW-0503">Monooxygenase</keyword>
<dbReference type="Gene3D" id="3.30.9.10">
    <property type="entry name" value="D-Amino Acid Oxidase, subunit A, domain 2"/>
    <property type="match status" value="1"/>
</dbReference>
<keyword evidence="3" id="KW-0560">Oxidoreductase</keyword>
<organism evidence="3 4">
    <name type="scientific">Nonomuraea salmonea</name>
    <dbReference type="NCBI Taxonomy" id="46181"/>
    <lineage>
        <taxon>Bacteria</taxon>
        <taxon>Bacillati</taxon>
        <taxon>Actinomycetota</taxon>
        <taxon>Actinomycetes</taxon>
        <taxon>Streptosporangiales</taxon>
        <taxon>Streptosporangiaceae</taxon>
        <taxon>Nonomuraea</taxon>
    </lineage>
</organism>
<dbReference type="PANTHER" id="PTHR46865">
    <property type="entry name" value="OXIDOREDUCTASE-RELATED"/>
    <property type="match status" value="1"/>
</dbReference>
<feature type="domain" description="FAD-binding" evidence="2">
    <location>
        <begin position="6"/>
        <end position="168"/>
    </location>
</feature>
<sequence length="414" mass="44208">MTSKREVLISGGGIAGPALAYWLGRYGFAVTLVEKAGGLRGGGYPIDVRGTALEVVRRMGILPRLRAAHVDMHKFTFLDVAGDEVAVVDPRLIDGSVAGQDLEVRRGDLAEALHAAVGDDVEFVFGDSIATMTETGQGVDVTFASGRRRTYEVVIGADGLHSRTRESVFGPEDRFHHYLGHCFAGFTMPNILGLAHEGVLWSTPGRAAVLYAAGDGDEVHGFLNFAREDPPFGAFRDPAAQRDLVAATFADAGWRVPDLVAAMREADDLFFDTVSQIRMPAWSSGRVALVGDAAYAPSFLTGQGTSLALVGAYMLARSLAVHPGHEEAFAAYERDTREFVTLNQAHVDGGGSVMFPATQEAMDRRDAMLRDLTADPVPMERPAHSALTLPGVAGEPADGGGRWSFHTVPAGERS</sequence>
<proteinExistence type="predicted"/>
<dbReference type="InterPro" id="IPR036188">
    <property type="entry name" value="FAD/NAD-bd_sf"/>
</dbReference>
<protein>
    <submittedName>
        <fullName evidence="3">FAD-dependent monooxygenase</fullName>
    </submittedName>
</protein>
<gene>
    <name evidence="3" type="ORF">ACFFR3_03230</name>
</gene>
<keyword evidence="4" id="KW-1185">Reference proteome</keyword>
<evidence type="ECO:0000313" key="4">
    <source>
        <dbReference type="Proteomes" id="UP001589568"/>
    </source>
</evidence>
<dbReference type="RefSeq" id="WP_379482555.1">
    <property type="nucleotide sequence ID" value="NZ_JBHMCF010000003.1"/>
</dbReference>
<accession>A0ABV5NE15</accession>
<evidence type="ECO:0000256" key="1">
    <source>
        <dbReference type="SAM" id="MobiDB-lite"/>
    </source>
</evidence>